<dbReference type="KEGG" id="amr:AM1_6011"/>
<dbReference type="PROSITE" id="PS00958">
    <property type="entry name" value="TRANSALDOLASE_2"/>
    <property type="match status" value="1"/>
</dbReference>
<name>B0C2Q5_ACAM1</name>
<dbReference type="FunFam" id="3.20.20.70:FF:000002">
    <property type="entry name" value="Transaldolase"/>
    <property type="match status" value="1"/>
</dbReference>
<dbReference type="PANTHER" id="PTHR10683:SF18">
    <property type="entry name" value="TRANSALDOLASE"/>
    <property type="match status" value="1"/>
</dbReference>
<dbReference type="InterPro" id="IPR013785">
    <property type="entry name" value="Aldolase_TIM"/>
</dbReference>
<protein>
    <recommendedName>
        <fullName evidence="5 11">Transaldolase</fullName>
        <ecNumber evidence="5 11">2.2.1.2</ecNumber>
    </recommendedName>
</protein>
<dbReference type="HAMAP" id="MF_00492">
    <property type="entry name" value="Transaldolase_1"/>
    <property type="match status" value="1"/>
</dbReference>
<dbReference type="InterPro" id="IPR011992">
    <property type="entry name" value="EF-hand-dom_pair"/>
</dbReference>
<gene>
    <name evidence="11 14" type="primary">tal</name>
    <name evidence="14" type="ordered locus">AM1_6011</name>
</gene>
<proteinExistence type="inferred from homology"/>
<dbReference type="EMBL" id="CP000828">
    <property type="protein sequence ID" value="ABW30943.1"/>
    <property type="molecule type" value="Genomic_DNA"/>
</dbReference>
<dbReference type="PROSITE" id="PS01054">
    <property type="entry name" value="TRANSALDOLASE_1"/>
    <property type="match status" value="1"/>
</dbReference>
<evidence type="ECO:0000256" key="1">
    <source>
        <dbReference type="ARBA" id="ARBA00003518"/>
    </source>
</evidence>
<dbReference type="Gene3D" id="3.20.20.70">
    <property type="entry name" value="Aldolase class I"/>
    <property type="match status" value="1"/>
</dbReference>
<dbReference type="CDD" id="cd00957">
    <property type="entry name" value="Transaldolase_TalAB"/>
    <property type="match status" value="1"/>
</dbReference>
<comment type="function">
    <text evidence="1 11 12">Transaldolase is important for the balance of metabolites in the pentose-phosphate pathway.</text>
</comment>
<evidence type="ECO:0000256" key="10">
    <source>
        <dbReference type="ARBA" id="ARBA00048810"/>
    </source>
</evidence>
<dbReference type="InterPro" id="IPR018225">
    <property type="entry name" value="Transaldolase_AS"/>
</dbReference>
<evidence type="ECO:0000256" key="9">
    <source>
        <dbReference type="ARBA" id="ARBA00023270"/>
    </source>
</evidence>
<feature type="domain" description="EF-hand" evidence="13">
    <location>
        <begin position="376"/>
        <end position="411"/>
    </location>
</feature>
<evidence type="ECO:0000256" key="11">
    <source>
        <dbReference type="HAMAP-Rule" id="MF_00492"/>
    </source>
</evidence>
<evidence type="ECO:0000256" key="7">
    <source>
        <dbReference type="ARBA" id="ARBA00022679"/>
    </source>
</evidence>
<comment type="pathway">
    <text evidence="3 11 12">Carbohydrate degradation; pentose phosphate pathway; D-glyceraldehyde 3-phosphate and beta-D-fructose 6-phosphate from D-ribose 5-phosphate and D-xylulose 5-phosphate (non-oxidative stage): step 2/3.</text>
</comment>
<dbReference type="SUPFAM" id="SSF51569">
    <property type="entry name" value="Aldolase"/>
    <property type="match status" value="1"/>
</dbReference>
<evidence type="ECO:0000313" key="14">
    <source>
        <dbReference type="EMBL" id="ABW30943.1"/>
    </source>
</evidence>
<dbReference type="PANTHER" id="PTHR10683">
    <property type="entry name" value="TRANSALDOLASE"/>
    <property type="match status" value="1"/>
</dbReference>
<dbReference type="Pfam" id="PF00923">
    <property type="entry name" value="TAL_FSA"/>
    <property type="match status" value="1"/>
</dbReference>
<dbReference type="PROSITE" id="PS00018">
    <property type="entry name" value="EF_HAND_1"/>
    <property type="match status" value="1"/>
</dbReference>
<dbReference type="EC" id="2.2.1.2" evidence="5 11"/>
<evidence type="ECO:0000256" key="8">
    <source>
        <dbReference type="ARBA" id="ARBA00023126"/>
    </source>
</evidence>
<dbReference type="InterPro" id="IPR002048">
    <property type="entry name" value="EF_hand_dom"/>
</dbReference>
<comment type="similarity">
    <text evidence="4 11 12">Belongs to the transaldolase family. Type 1 subfamily.</text>
</comment>
<dbReference type="HOGENOM" id="CLU_047470_0_0_3"/>
<keyword evidence="7 11" id="KW-0808">Transferase</keyword>
<keyword evidence="6 11" id="KW-0963">Cytoplasm</keyword>
<evidence type="ECO:0000256" key="6">
    <source>
        <dbReference type="ARBA" id="ARBA00022490"/>
    </source>
</evidence>
<evidence type="ECO:0000256" key="3">
    <source>
        <dbReference type="ARBA" id="ARBA00004857"/>
    </source>
</evidence>
<dbReference type="PROSITE" id="PS50222">
    <property type="entry name" value="EF_HAND_2"/>
    <property type="match status" value="1"/>
</dbReference>
<dbReference type="NCBIfam" id="NF008965">
    <property type="entry name" value="PRK12309.1"/>
    <property type="match status" value="1"/>
</dbReference>
<dbReference type="InterPro" id="IPR001585">
    <property type="entry name" value="TAL/FSA"/>
</dbReference>
<reference evidence="14 15" key="1">
    <citation type="journal article" date="2008" name="Proc. Natl. Acad. Sci. U.S.A.">
        <title>Niche adaptation and genome expansion in the chlorophyll d-producing cyanobacterium Acaryochloris marina.</title>
        <authorList>
            <person name="Swingley W.D."/>
            <person name="Chen M."/>
            <person name="Cheung P.C."/>
            <person name="Conrad A.L."/>
            <person name="Dejesa L.C."/>
            <person name="Hao J."/>
            <person name="Honchak B.M."/>
            <person name="Karbach L.E."/>
            <person name="Kurdoglu A."/>
            <person name="Lahiri S."/>
            <person name="Mastrian S.D."/>
            <person name="Miyashita H."/>
            <person name="Page L."/>
            <person name="Ramakrishna P."/>
            <person name="Satoh S."/>
            <person name="Sattley W.M."/>
            <person name="Shimada Y."/>
            <person name="Taylor H.L."/>
            <person name="Tomo T."/>
            <person name="Tsuchiya T."/>
            <person name="Wang Z.T."/>
            <person name="Raymond J."/>
            <person name="Mimuro M."/>
            <person name="Blankenship R.E."/>
            <person name="Touchman J.W."/>
        </authorList>
    </citation>
    <scope>NUCLEOTIDE SEQUENCE [LARGE SCALE GENOMIC DNA]</scope>
    <source>
        <strain evidence="15">MBIC 11017</strain>
    </source>
</reference>
<dbReference type="Pfam" id="PF13202">
    <property type="entry name" value="EF-hand_5"/>
    <property type="match status" value="2"/>
</dbReference>
<accession>B0C2Q5</accession>
<comment type="subcellular location">
    <subcellularLocation>
        <location evidence="2 11">Cytoplasm</location>
    </subcellularLocation>
</comment>
<comment type="catalytic activity">
    <reaction evidence="10 11 12">
        <text>D-sedoheptulose 7-phosphate + D-glyceraldehyde 3-phosphate = D-erythrose 4-phosphate + beta-D-fructose 6-phosphate</text>
        <dbReference type="Rhea" id="RHEA:17053"/>
        <dbReference type="ChEBI" id="CHEBI:16897"/>
        <dbReference type="ChEBI" id="CHEBI:57483"/>
        <dbReference type="ChEBI" id="CHEBI:57634"/>
        <dbReference type="ChEBI" id="CHEBI:59776"/>
        <dbReference type="EC" id="2.2.1.2"/>
    </reaction>
</comment>
<keyword evidence="15" id="KW-1185">Reference proteome</keyword>
<evidence type="ECO:0000256" key="12">
    <source>
        <dbReference type="RuleBase" id="RU004155"/>
    </source>
</evidence>
<evidence type="ECO:0000256" key="5">
    <source>
        <dbReference type="ARBA" id="ARBA00013151"/>
    </source>
</evidence>
<dbReference type="Gene3D" id="1.10.238.10">
    <property type="entry name" value="EF-hand"/>
    <property type="match status" value="1"/>
</dbReference>
<feature type="active site" description="Schiff-base intermediate with substrate" evidence="11">
    <location>
        <position position="159"/>
    </location>
</feature>
<dbReference type="CDD" id="cd00051">
    <property type="entry name" value="EFh"/>
    <property type="match status" value="1"/>
</dbReference>
<dbReference type="AlphaFoldDB" id="B0C2Q5"/>
<dbReference type="GO" id="GO:0005509">
    <property type="term" value="F:calcium ion binding"/>
    <property type="evidence" value="ECO:0007669"/>
    <property type="project" value="InterPro"/>
</dbReference>
<dbReference type="eggNOG" id="COG0176">
    <property type="taxonomic scope" value="Bacteria"/>
</dbReference>
<dbReference type="UniPathway" id="UPA00115">
    <property type="reaction ID" value="UER00414"/>
</dbReference>
<dbReference type="GO" id="GO:0005737">
    <property type="term" value="C:cytoplasm"/>
    <property type="evidence" value="ECO:0007669"/>
    <property type="project" value="UniProtKB-SubCell"/>
</dbReference>
<dbReference type="GO" id="GO:0004801">
    <property type="term" value="F:transaldolase activity"/>
    <property type="evidence" value="ECO:0007669"/>
    <property type="project" value="UniProtKB-UniRule"/>
</dbReference>
<sequence length="421" mass="45873">MARIPSSSTLQCKGITHYYRESVMAKSALDQLKAVTVVVADTGDIQAIEQFTPRDATTNPSLITAAAQMPEYQEIVDETLLQAKADAGSGATHADIASLAFDRLAVSFGKKILEIVPQRVSTEVDARLSYDKEATIAKGRYLISEYEKAGINRDRILIKIASTWEGIQAAEVLEKEGIHCNLTLLFGLHQAIACAEAGVTLISPFVGRILDWYKKETGQDYTPSDDPGVQSVTQIYNYYKKFGYTTEVMGASFRNTCEILELAGCDLLTISPKLLAQLQASTDNVPRKLDPSKAAGMEIEKLAIDQATFLQMHADDPMASEKLEEGIKGFSKALETLEQLLINRLVRLEADVNVSTATANIFNSYDLDGDGCITREEWLGTDAVFDALDQDHDGKITPAEMSSGLGAILQMVLESSSVQIG</sequence>
<dbReference type="GO" id="GO:0006098">
    <property type="term" value="P:pentose-phosphate shunt"/>
    <property type="evidence" value="ECO:0007669"/>
    <property type="project" value="UniProtKB-UniRule"/>
</dbReference>
<dbReference type="SUPFAM" id="SSF47473">
    <property type="entry name" value="EF-hand"/>
    <property type="match status" value="1"/>
</dbReference>
<dbReference type="GO" id="GO:0005975">
    <property type="term" value="P:carbohydrate metabolic process"/>
    <property type="evidence" value="ECO:0007669"/>
    <property type="project" value="InterPro"/>
</dbReference>
<dbReference type="STRING" id="329726.AM1_6011"/>
<evidence type="ECO:0000256" key="2">
    <source>
        <dbReference type="ARBA" id="ARBA00004496"/>
    </source>
</evidence>
<evidence type="ECO:0000256" key="4">
    <source>
        <dbReference type="ARBA" id="ARBA00008012"/>
    </source>
</evidence>
<keyword evidence="9 11" id="KW-0704">Schiff base</keyword>
<dbReference type="InterPro" id="IPR018247">
    <property type="entry name" value="EF_Hand_1_Ca_BS"/>
</dbReference>
<keyword evidence="8 11" id="KW-0570">Pentose shunt</keyword>
<dbReference type="NCBIfam" id="TIGR00874">
    <property type="entry name" value="talAB"/>
    <property type="match status" value="1"/>
</dbReference>
<dbReference type="InterPro" id="IPR004730">
    <property type="entry name" value="Transaldolase_1"/>
</dbReference>
<evidence type="ECO:0000313" key="15">
    <source>
        <dbReference type="Proteomes" id="UP000000268"/>
    </source>
</evidence>
<evidence type="ECO:0000259" key="13">
    <source>
        <dbReference type="PROSITE" id="PS50222"/>
    </source>
</evidence>
<organism evidence="14 15">
    <name type="scientific">Acaryochloris marina (strain MBIC 11017)</name>
    <dbReference type="NCBI Taxonomy" id="329726"/>
    <lineage>
        <taxon>Bacteria</taxon>
        <taxon>Bacillati</taxon>
        <taxon>Cyanobacteriota</taxon>
        <taxon>Cyanophyceae</taxon>
        <taxon>Acaryochloridales</taxon>
        <taxon>Acaryochloridaceae</taxon>
        <taxon>Acaryochloris</taxon>
    </lineage>
</organism>
<dbReference type="Proteomes" id="UP000000268">
    <property type="component" value="Chromosome"/>
</dbReference>